<sequence>MISPFLYFYFYFYFISSIVSITFLLVLSRRSWGIFPKLYAHVLIWIQEKFASSTEIPIGQRLKIIQRRYNGRFIDRITADFAHKQKLNEKATFFDLENDLVQAGIEAIIQDDLLFTCEWAPTNHWNSSFQNFNKSAIVDFTLQWTTFIFGCTIRYFLLFPIRVCCLTLAMLFISTAAIFSFFYKYNQPQIVYIGHVFSRLFCQSIGLIAYYENDKYRPKSPGIAVANHISANDIQMLFSDPNIAGYTVTGQKHKGLIGWIESTCGRVGSTLWLERANANERRDFQKDIVDFARDKTKEPILLFPEGYCSNGAAVSLFRRSCFVENVDIYPIAVRQDPRLGDAFWKEDTFLPYMFRLMTSFAVIYHVRYLAPMKKKKSETAENFARRIQEKIAETNKTDALPFDMGVLKKKSEQKKLLDHSQFQCAKITTSLQ</sequence>
<name>A0AC34QTF1_9BILA</name>
<reference evidence="2" key="1">
    <citation type="submission" date="2022-11" db="UniProtKB">
        <authorList>
            <consortium name="WormBaseParasite"/>
        </authorList>
    </citation>
    <scope>IDENTIFICATION</scope>
</reference>
<organism evidence="1 2">
    <name type="scientific">Panagrolaimus sp. JU765</name>
    <dbReference type="NCBI Taxonomy" id="591449"/>
    <lineage>
        <taxon>Eukaryota</taxon>
        <taxon>Metazoa</taxon>
        <taxon>Ecdysozoa</taxon>
        <taxon>Nematoda</taxon>
        <taxon>Chromadorea</taxon>
        <taxon>Rhabditida</taxon>
        <taxon>Tylenchina</taxon>
        <taxon>Panagrolaimomorpha</taxon>
        <taxon>Panagrolaimoidea</taxon>
        <taxon>Panagrolaimidae</taxon>
        <taxon>Panagrolaimus</taxon>
    </lineage>
</organism>
<proteinExistence type="predicted"/>
<evidence type="ECO:0000313" key="2">
    <source>
        <dbReference type="WBParaSite" id="JU765_v2.g19212.t1"/>
    </source>
</evidence>
<evidence type="ECO:0000313" key="1">
    <source>
        <dbReference type="Proteomes" id="UP000887576"/>
    </source>
</evidence>
<dbReference type="WBParaSite" id="JU765_v2.g19212.t1">
    <property type="protein sequence ID" value="JU765_v2.g19212.t1"/>
    <property type="gene ID" value="JU765_v2.g19212"/>
</dbReference>
<dbReference type="Proteomes" id="UP000887576">
    <property type="component" value="Unplaced"/>
</dbReference>
<accession>A0AC34QTF1</accession>
<protein>
    <submittedName>
        <fullName evidence="2">Phospholipid/glycerol acyltransferase domain-containing protein</fullName>
    </submittedName>
</protein>